<dbReference type="CDD" id="cd07743">
    <property type="entry name" value="metallo-hydrolase-like_MBL-fold"/>
    <property type="match status" value="1"/>
</dbReference>
<dbReference type="STRING" id="261392.SAMN02745149_01144"/>
<gene>
    <name evidence="2" type="ORF">SAMN02745149_01144</name>
</gene>
<dbReference type="EMBL" id="FUWG01000007">
    <property type="protein sequence ID" value="SJZ40549.1"/>
    <property type="molecule type" value="Genomic_DNA"/>
</dbReference>
<dbReference type="RefSeq" id="WP_078933051.1">
    <property type="nucleotide sequence ID" value="NZ_FUWG01000007.1"/>
</dbReference>
<evidence type="ECO:0000259" key="1">
    <source>
        <dbReference type="SMART" id="SM00849"/>
    </source>
</evidence>
<dbReference type="OrthoDB" id="420651at2"/>
<organism evidence="2 3">
    <name type="scientific">Treponema porcinum</name>
    <dbReference type="NCBI Taxonomy" id="261392"/>
    <lineage>
        <taxon>Bacteria</taxon>
        <taxon>Pseudomonadati</taxon>
        <taxon>Spirochaetota</taxon>
        <taxon>Spirochaetia</taxon>
        <taxon>Spirochaetales</taxon>
        <taxon>Treponemataceae</taxon>
        <taxon>Treponema</taxon>
    </lineage>
</organism>
<accession>A0A1T4KDR6</accession>
<evidence type="ECO:0000313" key="3">
    <source>
        <dbReference type="Proteomes" id="UP000190423"/>
    </source>
</evidence>
<dbReference type="InterPro" id="IPR036866">
    <property type="entry name" value="RibonucZ/Hydroxyglut_hydro"/>
</dbReference>
<dbReference type="InterPro" id="IPR001279">
    <property type="entry name" value="Metallo-B-lactamas"/>
</dbReference>
<reference evidence="2 3" key="1">
    <citation type="submission" date="2017-02" db="EMBL/GenBank/DDBJ databases">
        <authorList>
            <person name="Peterson S.W."/>
        </authorList>
    </citation>
    <scope>NUCLEOTIDE SEQUENCE [LARGE SCALE GENOMIC DNA]</scope>
    <source>
        <strain evidence="2 3">ATCC BAA-908</strain>
    </source>
</reference>
<feature type="domain" description="Metallo-beta-lactamase" evidence="1">
    <location>
        <begin position="16"/>
        <end position="223"/>
    </location>
</feature>
<dbReference type="SMART" id="SM00849">
    <property type="entry name" value="Lactamase_B"/>
    <property type="match status" value="1"/>
</dbReference>
<protein>
    <submittedName>
        <fullName evidence="2">Glyoxylase, beta-lactamase superfamily II</fullName>
    </submittedName>
</protein>
<dbReference type="Pfam" id="PF00753">
    <property type="entry name" value="Lactamase_B"/>
    <property type="match status" value="1"/>
</dbReference>
<dbReference type="PROSITE" id="PS51257">
    <property type="entry name" value="PROKAR_LIPOPROTEIN"/>
    <property type="match status" value="1"/>
</dbReference>
<dbReference type="SUPFAM" id="SSF56281">
    <property type="entry name" value="Metallo-hydrolase/oxidoreductase"/>
    <property type="match status" value="1"/>
</dbReference>
<dbReference type="Gene3D" id="3.60.15.10">
    <property type="entry name" value="Ribonuclease Z/Hydroxyacylglutathione hydrolase-like"/>
    <property type="match status" value="1"/>
</dbReference>
<name>A0A1T4KDR6_TREPO</name>
<dbReference type="PANTHER" id="PTHR42951:SF14">
    <property type="entry name" value="METALLO-BETA-LACTAMASE SUPERFAMILY PROTEIN"/>
    <property type="match status" value="1"/>
</dbReference>
<sequence>MTAKKLTDSVYFLPGATNIGIISCFSSTKKTNEVYLVDTGMSASDAKVILEELKSLFPKEKGGYSIKAIISTHSHADHCGGNKYIIEKTKCDLLATKKESGSIQNPFLQAAVIWGGNPIPEITGPYYEAEPTMPTKIIDAAVKITLDNSSEISFFPLPGHYFEMTGVLYENSKKEKVLFAGDAVFGREHILKYWIPFLYDVKEFKQTLDALLTVEADWFVPSHGNAITRIDETVEMNKIAILSTEFCILHILRNQDLPFEEIVKQVADLNNITLKTAQFALISSTLRSYLTYLAKDNKISYYIKDNRLYWHRKERS</sequence>
<keyword evidence="3" id="KW-1185">Reference proteome</keyword>
<proteinExistence type="predicted"/>
<dbReference type="GeneID" id="78316442"/>
<dbReference type="Proteomes" id="UP000190423">
    <property type="component" value="Unassembled WGS sequence"/>
</dbReference>
<dbReference type="PANTHER" id="PTHR42951">
    <property type="entry name" value="METALLO-BETA-LACTAMASE DOMAIN-CONTAINING"/>
    <property type="match status" value="1"/>
</dbReference>
<dbReference type="AlphaFoldDB" id="A0A1T4KDR6"/>
<evidence type="ECO:0000313" key="2">
    <source>
        <dbReference type="EMBL" id="SJZ40549.1"/>
    </source>
</evidence>
<dbReference type="InterPro" id="IPR050855">
    <property type="entry name" value="NDM-1-like"/>
</dbReference>